<sequence length="445" mass="48203">MDKEGHRYEKYDQDTGIHSHKPKKPIPAKETHQSPPIESLRNMSVISDVSGCDSAYSGPDLSRKSSLMSEIDHSPKASQLPTIPKQYLISSQTLKPDSAKQILSASTIVEMDESIQNHQKVLPDRSKSTPSHNIKQLQIPRGKSRSRSRSLSRSHSPHIPRSKHLTPDSANSQKQGISSSPDKASARSSSVPRSTGYPTPSGRSARGLIVPTPPKCSRMPAPTHDKIGSKLGKPTNRSKSSERPSSSRSGTSSFKHMHQSSVPSDQGNYQSHSHGKRRKRRVRKDRTTEAKTEHGVASSSGKTSSSGKFTYKGISHHPPVPVSGPDSSAKRIVKPKPQKPQSLQDHPGQPSSFESSPKKPTQSTSISPVVISNQTISESADKAKHKHTGRTQVFTLPSSVQNAPSRSQMRLLRTTFTPTHSSSSSPSGSSSPPPSFHGNTAITTP</sequence>
<feature type="compositionally biased region" description="Low complexity" evidence="1">
    <location>
        <begin position="298"/>
        <end position="308"/>
    </location>
</feature>
<feature type="compositionally biased region" description="Low complexity" evidence="1">
    <location>
        <begin position="178"/>
        <end position="190"/>
    </location>
</feature>
<organism evidence="2 3">
    <name type="scientific">Aduncisulcus paluster</name>
    <dbReference type="NCBI Taxonomy" id="2918883"/>
    <lineage>
        <taxon>Eukaryota</taxon>
        <taxon>Metamonada</taxon>
        <taxon>Carpediemonas-like organisms</taxon>
        <taxon>Aduncisulcus</taxon>
    </lineage>
</organism>
<dbReference type="Proteomes" id="UP001057375">
    <property type="component" value="Unassembled WGS sequence"/>
</dbReference>
<feature type="compositionally biased region" description="Low complexity" evidence="1">
    <location>
        <begin position="243"/>
        <end position="253"/>
    </location>
</feature>
<feature type="compositionally biased region" description="Low complexity" evidence="1">
    <location>
        <begin position="414"/>
        <end position="430"/>
    </location>
</feature>
<feature type="compositionally biased region" description="Polar residues" evidence="1">
    <location>
        <begin position="191"/>
        <end position="202"/>
    </location>
</feature>
<comment type="caution">
    <text evidence="2">The sequence shown here is derived from an EMBL/GenBank/DDBJ whole genome shotgun (WGS) entry which is preliminary data.</text>
</comment>
<feature type="compositionally biased region" description="Polar residues" evidence="1">
    <location>
        <begin position="259"/>
        <end position="272"/>
    </location>
</feature>
<accession>A0ABQ5JV70</accession>
<feature type="compositionally biased region" description="Polar residues" evidence="1">
    <location>
        <begin position="339"/>
        <end position="378"/>
    </location>
</feature>
<keyword evidence="3" id="KW-1185">Reference proteome</keyword>
<feature type="non-terminal residue" evidence="2">
    <location>
        <position position="445"/>
    </location>
</feature>
<feature type="compositionally biased region" description="Polar residues" evidence="1">
    <location>
        <begin position="168"/>
        <end position="177"/>
    </location>
</feature>
<feature type="compositionally biased region" description="Basic and acidic residues" evidence="1">
    <location>
        <begin position="285"/>
        <end position="294"/>
    </location>
</feature>
<reference evidence="2" key="1">
    <citation type="submission" date="2022-03" db="EMBL/GenBank/DDBJ databases">
        <title>Draft genome sequence of Aduncisulcus paluster, a free-living microaerophilic Fornicata.</title>
        <authorList>
            <person name="Yuyama I."/>
            <person name="Kume K."/>
            <person name="Tamura T."/>
            <person name="Inagaki Y."/>
            <person name="Hashimoto T."/>
        </authorList>
    </citation>
    <scope>NUCLEOTIDE SEQUENCE</scope>
    <source>
        <strain evidence="2">NY0171</strain>
    </source>
</reference>
<feature type="compositionally biased region" description="Basic residues" evidence="1">
    <location>
        <begin position="142"/>
        <end position="164"/>
    </location>
</feature>
<feature type="compositionally biased region" description="Polar residues" evidence="1">
    <location>
        <begin position="390"/>
        <end position="408"/>
    </location>
</feature>
<feature type="compositionally biased region" description="Basic residues" evidence="1">
    <location>
        <begin position="273"/>
        <end position="284"/>
    </location>
</feature>
<evidence type="ECO:0000313" key="3">
    <source>
        <dbReference type="Proteomes" id="UP001057375"/>
    </source>
</evidence>
<feature type="compositionally biased region" description="Polar residues" evidence="1">
    <location>
        <begin position="33"/>
        <end position="47"/>
    </location>
</feature>
<gene>
    <name evidence="2" type="ORF">ADUPG1_011258</name>
</gene>
<name>A0ABQ5JV70_9EUKA</name>
<dbReference type="EMBL" id="BQXS01011920">
    <property type="protein sequence ID" value="GKT18187.1"/>
    <property type="molecule type" value="Genomic_DNA"/>
</dbReference>
<evidence type="ECO:0000256" key="1">
    <source>
        <dbReference type="SAM" id="MobiDB-lite"/>
    </source>
</evidence>
<proteinExistence type="predicted"/>
<evidence type="ECO:0000313" key="2">
    <source>
        <dbReference type="EMBL" id="GKT18187.1"/>
    </source>
</evidence>
<feature type="region of interest" description="Disordered" evidence="1">
    <location>
        <begin position="114"/>
        <end position="445"/>
    </location>
</feature>
<protein>
    <submittedName>
        <fullName evidence="2">Uncharacterized protein</fullName>
    </submittedName>
</protein>
<feature type="compositionally biased region" description="Basic and acidic residues" evidence="1">
    <location>
        <begin position="1"/>
        <end position="17"/>
    </location>
</feature>
<feature type="region of interest" description="Disordered" evidence="1">
    <location>
        <begin position="1"/>
        <end position="83"/>
    </location>
</feature>